<keyword evidence="3" id="KW-0789">Thiol protease inhibitor</keyword>
<dbReference type="Pfam" id="PF00031">
    <property type="entry name" value="Cystatin"/>
    <property type="match status" value="1"/>
</dbReference>
<name>A3FK23_ONCFA</name>
<feature type="signal peptide" evidence="4">
    <location>
        <begin position="1"/>
        <end position="19"/>
    </location>
</feature>
<dbReference type="PANTHER" id="PTHR46186:SF2">
    <property type="entry name" value="CYSTATIN"/>
    <property type="match status" value="1"/>
</dbReference>
<organism evidence="6">
    <name type="scientific">Oncopeltus fasciatus</name>
    <name type="common">Large milkweed bug</name>
    <dbReference type="NCBI Taxonomy" id="7536"/>
    <lineage>
        <taxon>Eukaryota</taxon>
        <taxon>Metazoa</taxon>
        <taxon>Ecdysozoa</taxon>
        <taxon>Arthropoda</taxon>
        <taxon>Hexapoda</taxon>
        <taxon>Insecta</taxon>
        <taxon>Pterygota</taxon>
        <taxon>Neoptera</taxon>
        <taxon>Paraneoptera</taxon>
        <taxon>Hemiptera</taxon>
        <taxon>Heteroptera</taxon>
        <taxon>Panheteroptera</taxon>
        <taxon>Pentatomomorpha</taxon>
        <taxon>Lygaeoidea</taxon>
        <taxon>Lygaeidae</taxon>
        <taxon>Lygaeinae</taxon>
        <taxon>Oncopeltus</taxon>
    </lineage>
</organism>
<comment type="similarity">
    <text evidence="1">Belongs to the cystatin family.</text>
</comment>
<dbReference type="CDD" id="cd00042">
    <property type="entry name" value="CY"/>
    <property type="match status" value="1"/>
</dbReference>
<dbReference type="InterPro" id="IPR000010">
    <property type="entry name" value="Cystatin_dom"/>
</dbReference>
<keyword evidence="4" id="KW-0732">Signal</keyword>
<dbReference type="PANTHER" id="PTHR46186">
    <property type="entry name" value="CYSTATIN"/>
    <property type="match status" value="1"/>
</dbReference>
<sequence>MATASVLSVLFLLVALAAGQSGLTGGASRINPNDPELRSILNNAVAAQNSQSNDEPIRVLAIQRATSQVVSGTLYAVDYIASGQRSGRILRCHSEILDQPWTNPQPKIVKHRCN</sequence>
<evidence type="ECO:0000256" key="3">
    <source>
        <dbReference type="ARBA" id="ARBA00022704"/>
    </source>
</evidence>
<accession>A3FK23</accession>
<proteinExistence type="evidence at transcript level"/>
<dbReference type="EMBL" id="EF382731">
    <property type="protein sequence ID" value="ABN54462.1"/>
    <property type="molecule type" value="mRNA"/>
</dbReference>
<dbReference type="GO" id="GO:0004869">
    <property type="term" value="F:cysteine-type endopeptidase inhibitor activity"/>
    <property type="evidence" value="ECO:0007669"/>
    <property type="project" value="UniProtKB-KW"/>
</dbReference>
<dbReference type="GO" id="GO:0005615">
    <property type="term" value="C:extracellular space"/>
    <property type="evidence" value="ECO:0007669"/>
    <property type="project" value="TreeGrafter"/>
</dbReference>
<feature type="domain" description="Cystatin" evidence="5">
    <location>
        <begin position="22"/>
        <end position="114"/>
    </location>
</feature>
<feature type="chain" id="PRO_5018582982" evidence="4">
    <location>
        <begin position="20"/>
        <end position="114"/>
    </location>
</feature>
<dbReference type="GO" id="GO:0005737">
    <property type="term" value="C:cytoplasm"/>
    <property type="evidence" value="ECO:0007669"/>
    <property type="project" value="TreeGrafter"/>
</dbReference>
<dbReference type="SMART" id="SM00043">
    <property type="entry name" value="CY"/>
    <property type="match status" value="1"/>
</dbReference>
<evidence type="ECO:0000259" key="5">
    <source>
        <dbReference type="SMART" id="SM00043"/>
    </source>
</evidence>
<dbReference type="Gene3D" id="3.10.450.10">
    <property type="match status" value="1"/>
</dbReference>
<dbReference type="GO" id="GO:0031982">
    <property type="term" value="C:vesicle"/>
    <property type="evidence" value="ECO:0007669"/>
    <property type="project" value="TreeGrafter"/>
</dbReference>
<reference evidence="6" key="1">
    <citation type="submission" date="2007-01" db="EMBL/GenBank/DDBJ databases">
        <title>An insight into the sialotranscriptome of the seed-feeding bug, Oncopeltus fasciatus.</title>
        <authorList>
            <person name="Francischetti I.M.B."/>
            <person name="Lopes A.H."/>
            <person name="Dias F.A."/>
            <person name="Ribeiro J.M.C."/>
        </authorList>
    </citation>
    <scope>NUCLEOTIDE SEQUENCE</scope>
    <source>
        <tissue evidence="6">Salivary gland</tissue>
    </source>
</reference>
<dbReference type="AlphaFoldDB" id="A3FK23"/>
<protein>
    <submittedName>
        <fullName evidence="6">Salivary secreted cystatin 3</fullName>
    </submittedName>
</protein>
<evidence type="ECO:0000256" key="4">
    <source>
        <dbReference type="SAM" id="SignalP"/>
    </source>
</evidence>
<keyword evidence="2" id="KW-0646">Protease inhibitor</keyword>
<evidence type="ECO:0000256" key="1">
    <source>
        <dbReference type="ARBA" id="ARBA00009403"/>
    </source>
</evidence>
<dbReference type="SUPFAM" id="SSF54403">
    <property type="entry name" value="Cystatin/monellin"/>
    <property type="match status" value="1"/>
</dbReference>
<evidence type="ECO:0000256" key="2">
    <source>
        <dbReference type="ARBA" id="ARBA00022690"/>
    </source>
</evidence>
<evidence type="ECO:0000313" key="6">
    <source>
        <dbReference type="EMBL" id="ABN54462.1"/>
    </source>
</evidence>
<dbReference type="InterPro" id="IPR046350">
    <property type="entry name" value="Cystatin_sf"/>
</dbReference>